<gene>
    <name evidence="1" type="ORF">M0R45_006940</name>
</gene>
<evidence type="ECO:0000313" key="1">
    <source>
        <dbReference type="EMBL" id="KAK9951502.1"/>
    </source>
</evidence>
<dbReference type="EMBL" id="JBEDUW010000001">
    <property type="protein sequence ID" value="KAK9951502.1"/>
    <property type="molecule type" value="Genomic_DNA"/>
</dbReference>
<comment type="caution">
    <text evidence="1">The sequence shown here is derived from an EMBL/GenBank/DDBJ whole genome shotgun (WGS) entry which is preliminary data.</text>
</comment>
<dbReference type="Proteomes" id="UP001457282">
    <property type="component" value="Unassembled WGS sequence"/>
</dbReference>
<organism evidence="1 2">
    <name type="scientific">Rubus argutus</name>
    <name type="common">Southern blackberry</name>
    <dbReference type="NCBI Taxonomy" id="59490"/>
    <lineage>
        <taxon>Eukaryota</taxon>
        <taxon>Viridiplantae</taxon>
        <taxon>Streptophyta</taxon>
        <taxon>Embryophyta</taxon>
        <taxon>Tracheophyta</taxon>
        <taxon>Spermatophyta</taxon>
        <taxon>Magnoliopsida</taxon>
        <taxon>eudicotyledons</taxon>
        <taxon>Gunneridae</taxon>
        <taxon>Pentapetalae</taxon>
        <taxon>rosids</taxon>
        <taxon>fabids</taxon>
        <taxon>Rosales</taxon>
        <taxon>Rosaceae</taxon>
        <taxon>Rosoideae</taxon>
        <taxon>Rosoideae incertae sedis</taxon>
        <taxon>Rubus</taxon>
    </lineage>
</organism>
<dbReference type="AlphaFoldDB" id="A0AAW1YSL7"/>
<name>A0AAW1YSL7_RUBAR</name>
<protein>
    <submittedName>
        <fullName evidence="1">Uncharacterized protein</fullName>
    </submittedName>
</protein>
<keyword evidence="2" id="KW-1185">Reference proteome</keyword>
<evidence type="ECO:0000313" key="2">
    <source>
        <dbReference type="Proteomes" id="UP001457282"/>
    </source>
</evidence>
<reference evidence="1 2" key="1">
    <citation type="journal article" date="2023" name="G3 (Bethesda)">
        <title>A chromosome-length genome assembly and annotation of blackberry (Rubus argutus, cv. 'Hillquist').</title>
        <authorList>
            <person name="Bruna T."/>
            <person name="Aryal R."/>
            <person name="Dudchenko O."/>
            <person name="Sargent D.J."/>
            <person name="Mead D."/>
            <person name="Buti M."/>
            <person name="Cavallini A."/>
            <person name="Hytonen T."/>
            <person name="Andres J."/>
            <person name="Pham M."/>
            <person name="Weisz D."/>
            <person name="Mascagni F."/>
            <person name="Usai G."/>
            <person name="Natali L."/>
            <person name="Bassil N."/>
            <person name="Fernandez G.E."/>
            <person name="Lomsadze A."/>
            <person name="Armour M."/>
            <person name="Olukolu B."/>
            <person name="Poorten T."/>
            <person name="Britton C."/>
            <person name="Davik J."/>
            <person name="Ashrafi H."/>
            <person name="Aiden E.L."/>
            <person name="Borodovsky M."/>
            <person name="Worthington M."/>
        </authorList>
    </citation>
    <scope>NUCLEOTIDE SEQUENCE [LARGE SCALE GENOMIC DNA]</scope>
    <source>
        <strain evidence="1">PI 553951</strain>
    </source>
</reference>
<proteinExistence type="predicted"/>
<sequence length="115" mass="12873">MGSSSEGALCSMDGARCTRYSPWLNVLRTSVTWYGSSHRWLNVMAVESLVLNLTRRSTQSPSLRERTLASVSNLRLSLFLCSTFQRLACSRRSSSRSRLRHSCSSFSFGSKVSIL</sequence>
<accession>A0AAW1YSL7</accession>